<dbReference type="Proteomes" id="UP000006860">
    <property type="component" value="Chromosome"/>
</dbReference>
<dbReference type="STRING" id="756272.Plabr_2816"/>
<evidence type="ECO:0000256" key="1">
    <source>
        <dbReference type="ARBA" id="ARBA00004651"/>
    </source>
</evidence>
<evidence type="ECO:0000256" key="6">
    <source>
        <dbReference type="ARBA" id="ARBA00023136"/>
    </source>
</evidence>
<evidence type="ECO:0000256" key="3">
    <source>
        <dbReference type="ARBA" id="ARBA00022475"/>
    </source>
</evidence>
<dbReference type="InterPro" id="IPR018383">
    <property type="entry name" value="UPF0324_pro"/>
</dbReference>
<comment type="similarity">
    <text evidence="2">Belongs to the UPF0324 family.</text>
</comment>
<gene>
    <name evidence="9" type="ordered locus">Plabr_2816</name>
</gene>
<keyword evidence="10" id="KW-1185">Reference proteome</keyword>
<keyword evidence="3" id="KW-1003">Cell membrane</keyword>
<feature type="transmembrane region" description="Helical" evidence="8">
    <location>
        <begin position="422"/>
        <end position="440"/>
    </location>
</feature>
<proteinExistence type="inferred from homology"/>
<dbReference type="eggNOG" id="COG2855">
    <property type="taxonomic scope" value="Bacteria"/>
</dbReference>
<keyword evidence="5 8" id="KW-1133">Transmembrane helix</keyword>
<evidence type="ECO:0000256" key="2">
    <source>
        <dbReference type="ARBA" id="ARBA00007977"/>
    </source>
</evidence>
<dbReference type="Pfam" id="PF03601">
    <property type="entry name" value="Cons_hypoth698"/>
    <property type="match status" value="1"/>
</dbReference>
<dbReference type="GO" id="GO:0005886">
    <property type="term" value="C:plasma membrane"/>
    <property type="evidence" value="ECO:0007669"/>
    <property type="project" value="UniProtKB-SubCell"/>
</dbReference>
<organism evidence="9 10">
    <name type="scientific">Rubinisphaera brasiliensis (strain ATCC 49424 / DSM 5305 / JCM 21570 / IAM 15109 / NBRC 103401 / IFAM 1448)</name>
    <name type="common">Planctomyces brasiliensis</name>
    <dbReference type="NCBI Taxonomy" id="756272"/>
    <lineage>
        <taxon>Bacteria</taxon>
        <taxon>Pseudomonadati</taxon>
        <taxon>Planctomycetota</taxon>
        <taxon>Planctomycetia</taxon>
        <taxon>Planctomycetales</taxon>
        <taxon>Planctomycetaceae</taxon>
        <taxon>Rubinisphaera</taxon>
    </lineage>
</organism>
<feature type="transmembrane region" description="Helical" evidence="8">
    <location>
        <begin position="489"/>
        <end position="511"/>
    </location>
</feature>
<accession>F0STF3</accession>
<dbReference type="EMBL" id="CP002546">
    <property type="protein sequence ID" value="ADY60415.1"/>
    <property type="molecule type" value="Genomic_DNA"/>
</dbReference>
<feature type="transmembrane region" description="Helical" evidence="8">
    <location>
        <begin position="163"/>
        <end position="184"/>
    </location>
</feature>
<evidence type="ECO:0000256" key="4">
    <source>
        <dbReference type="ARBA" id="ARBA00022692"/>
    </source>
</evidence>
<dbReference type="KEGG" id="pbs:Plabr_2816"/>
<feature type="region of interest" description="Disordered" evidence="7">
    <location>
        <begin position="1"/>
        <end position="23"/>
    </location>
</feature>
<feature type="transmembrane region" description="Helical" evidence="8">
    <location>
        <begin position="196"/>
        <end position="213"/>
    </location>
</feature>
<feature type="transmembrane region" description="Helical" evidence="8">
    <location>
        <begin position="138"/>
        <end position="156"/>
    </location>
</feature>
<dbReference type="RefSeq" id="WP_013629137.1">
    <property type="nucleotide sequence ID" value="NC_015174.1"/>
</dbReference>
<evidence type="ECO:0000256" key="5">
    <source>
        <dbReference type="ARBA" id="ARBA00022989"/>
    </source>
</evidence>
<protein>
    <submittedName>
        <fullName evidence="9">Uncharacterized protein family UPF0324</fullName>
    </submittedName>
</protein>
<sequence length="525" mass="56297">MNSDQPSDPVSPATTENSASDNTAAEIVTAEKPVSTWQQMKTAEDWWAIWIGGFLLVFCLASVLAYVPSNLGEQIEEAKAAGEKFTLTNPLKNVFTKPGSWGQLPPKNKEGSEAETTEPVDYYGNPIDAFWSGDKSRLPGILCVFGLALVLFGLAISAAGGNFWGFAGGFTFVFVLATGAYLLASQAYVKHYNLEYALWALAAGLLISNTVGTPRFARPALRTELFIKTGLVILGAEVLISRLIELGVPGIFVAWVVTPIVLISTYAFGQKVLKIESRSLNMVISADMSVCGVSAAIATAAACKAKKEELSFAVGLSLTFTVIMMIVLPAVIKMLGLSPVLGGAWLGGTIDSTGAVAAAGGMLDDIALEVAATVKMIQNILIGVTAFGVATYWVTCVEAKKDENGAGVKPDAGEIWRRFPKFVLGFVAASIVFSIVYGAWEHGPLLVETVVKDSTKTLRGWFFCLAFVSIGLETNFRELAKFLKGGKPLILYVCGQSLNLVLTLFMAWLMFEVVFREMTDNLLGR</sequence>
<evidence type="ECO:0000256" key="7">
    <source>
        <dbReference type="SAM" id="MobiDB-lite"/>
    </source>
</evidence>
<evidence type="ECO:0000256" key="8">
    <source>
        <dbReference type="SAM" id="Phobius"/>
    </source>
</evidence>
<comment type="subcellular location">
    <subcellularLocation>
        <location evidence="1">Cell membrane</location>
        <topology evidence="1">Multi-pass membrane protein</topology>
    </subcellularLocation>
</comment>
<dbReference type="AlphaFoldDB" id="F0STF3"/>
<dbReference type="OrthoDB" id="9766798at2"/>
<evidence type="ECO:0000313" key="10">
    <source>
        <dbReference type="Proteomes" id="UP000006860"/>
    </source>
</evidence>
<feature type="transmembrane region" description="Helical" evidence="8">
    <location>
        <begin position="47"/>
        <end position="67"/>
    </location>
</feature>
<feature type="transmembrane region" description="Helical" evidence="8">
    <location>
        <begin position="312"/>
        <end position="332"/>
    </location>
</feature>
<feature type="transmembrane region" description="Helical" evidence="8">
    <location>
        <begin position="250"/>
        <end position="268"/>
    </location>
</feature>
<dbReference type="PANTHER" id="PTHR30106">
    <property type="entry name" value="INNER MEMBRANE PROTEIN YEIH-RELATED"/>
    <property type="match status" value="1"/>
</dbReference>
<keyword evidence="4 8" id="KW-0812">Transmembrane</keyword>
<evidence type="ECO:0000313" key="9">
    <source>
        <dbReference type="EMBL" id="ADY60415.1"/>
    </source>
</evidence>
<dbReference type="PANTHER" id="PTHR30106:SF1">
    <property type="entry name" value="UPF0324 MEMBRANE PROTEIN FN0533"/>
    <property type="match status" value="1"/>
</dbReference>
<keyword evidence="6 8" id="KW-0472">Membrane</keyword>
<name>F0STF3_RUBBR</name>
<reference evidence="10" key="1">
    <citation type="submission" date="2011-02" db="EMBL/GenBank/DDBJ databases">
        <title>The complete genome of Planctomyces brasiliensis DSM 5305.</title>
        <authorList>
            <person name="Lucas S."/>
            <person name="Copeland A."/>
            <person name="Lapidus A."/>
            <person name="Bruce D."/>
            <person name="Goodwin L."/>
            <person name="Pitluck S."/>
            <person name="Kyrpides N."/>
            <person name="Mavromatis K."/>
            <person name="Pagani I."/>
            <person name="Ivanova N."/>
            <person name="Ovchinnikova G."/>
            <person name="Lu M."/>
            <person name="Detter J.C."/>
            <person name="Han C."/>
            <person name="Land M."/>
            <person name="Hauser L."/>
            <person name="Markowitz V."/>
            <person name="Cheng J.-F."/>
            <person name="Hugenholtz P."/>
            <person name="Woyke T."/>
            <person name="Wu D."/>
            <person name="Tindall B."/>
            <person name="Pomrenke H.G."/>
            <person name="Brambilla E."/>
            <person name="Klenk H.-P."/>
            <person name="Eisen J.A."/>
        </authorList>
    </citation>
    <scope>NUCLEOTIDE SEQUENCE [LARGE SCALE GENOMIC DNA]</scope>
    <source>
        <strain evidence="10">ATCC 49424 / DSM 5305 / JCM 21570 / NBRC 103401 / IFAM 1448</strain>
    </source>
</reference>
<feature type="transmembrane region" description="Helical" evidence="8">
    <location>
        <begin position="460"/>
        <end position="477"/>
    </location>
</feature>
<dbReference type="HOGENOM" id="CLU_033541_6_0_0"/>